<dbReference type="InterPro" id="IPR043159">
    <property type="entry name" value="Lectin_gal-bd_sf"/>
</dbReference>
<evidence type="ECO:0000256" key="3">
    <source>
        <dbReference type="SAM" id="SignalP"/>
    </source>
</evidence>
<protein>
    <submittedName>
        <fullName evidence="5">Skin mucus lectin</fullName>
    </submittedName>
</protein>
<evidence type="ECO:0000256" key="2">
    <source>
        <dbReference type="ARBA" id="ARBA00022737"/>
    </source>
</evidence>
<dbReference type="PROSITE" id="PS51257">
    <property type="entry name" value="PROKAR_LIPOPROTEIN"/>
    <property type="match status" value="1"/>
</dbReference>
<evidence type="ECO:0000313" key="5">
    <source>
        <dbReference type="EMBL" id="BAE02882.1"/>
    </source>
</evidence>
<name>Q4LE01_NUCNU</name>
<reference evidence="5" key="1">
    <citation type="journal article" date="2005" name="Biochem. Biophys. Res. Commun.">
        <title>Tandem repeat L-rhamnose-binding lectin from the skin mucus of ponyfish, Leiognathus nuchalis.</title>
        <authorList>
            <person name="Okamoto M."/>
            <person name="Tsutsui S."/>
            <person name="Tasumi S."/>
            <person name="Suetake H."/>
            <person name="Kikuchi K."/>
            <person name="Suzuki Y."/>
        </authorList>
    </citation>
    <scope>NUCLEOTIDE SEQUENCE</scope>
</reference>
<feature type="signal peptide" evidence="3">
    <location>
        <begin position="1"/>
        <end position="29"/>
    </location>
</feature>
<keyword evidence="3" id="KW-0732">Signal</keyword>
<dbReference type="EMBL" id="AB212796">
    <property type="protein sequence ID" value="BAE02882.1"/>
    <property type="molecule type" value="mRNA"/>
</dbReference>
<dbReference type="CDD" id="cd22837">
    <property type="entry name" value="Gal_Rha_Lectin_RBL_rpt3"/>
    <property type="match status" value="1"/>
</dbReference>
<dbReference type="PANTHER" id="PTHR46780">
    <property type="entry name" value="PROTEIN EVA-1"/>
    <property type="match status" value="1"/>
</dbReference>
<accession>Q4LE01</accession>
<feature type="domain" description="SUEL-type lectin" evidence="4">
    <location>
        <begin position="138"/>
        <end position="229"/>
    </location>
</feature>
<dbReference type="InterPro" id="IPR000922">
    <property type="entry name" value="Lectin_gal-bd_dom"/>
</dbReference>
<dbReference type="Gene3D" id="2.60.120.740">
    <property type="match status" value="2"/>
</dbReference>
<organism evidence="5">
    <name type="scientific">Nuchequula nuchalis</name>
    <name type="common">Spotnape ponyfish</name>
    <name type="synonym">Equula nuchalis</name>
    <dbReference type="NCBI Taxonomy" id="218810"/>
    <lineage>
        <taxon>Eukaryota</taxon>
        <taxon>Metazoa</taxon>
        <taxon>Chordata</taxon>
        <taxon>Craniata</taxon>
        <taxon>Vertebrata</taxon>
        <taxon>Euteleostomi</taxon>
        <taxon>Actinopterygii</taxon>
        <taxon>Neopterygii</taxon>
        <taxon>Teleostei</taxon>
        <taxon>Neoteleostei</taxon>
        <taxon>Acanthomorphata</taxon>
        <taxon>Eupercaria</taxon>
        <taxon>Chaetodontiformes</taxon>
        <taxon>Leiognathidae</taxon>
        <taxon>Nuchequula</taxon>
    </lineage>
</organism>
<proteinExistence type="evidence at transcript level"/>
<gene>
    <name evidence="5" type="primary">pfl-1</name>
</gene>
<keyword evidence="1 5" id="KW-0430">Lectin</keyword>
<evidence type="ECO:0000259" key="4">
    <source>
        <dbReference type="PROSITE" id="PS50228"/>
    </source>
</evidence>
<dbReference type="FunFam" id="2.60.120.740:FF:000001">
    <property type="entry name" value="Adhesion G protein-coupled receptor L2"/>
    <property type="match status" value="1"/>
</dbReference>
<dbReference type="GO" id="GO:0030246">
    <property type="term" value="F:carbohydrate binding"/>
    <property type="evidence" value="ECO:0007669"/>
    <property type="project" value="UniProtKB-KW"/>
</dbReference>
<dbReference type="AlphaFoldDB" id="Q4LE01"/>
<keyword evidence="2" id="KW-0677">Repeat</keyword>
<feature type="domain" description="SUEL-type lectin" evidence="4">
    <location>
        <begin position="44"/>
        <end position="133"/>
    </location>
</feature>
<feature type="chain" id="PRO_5004240903" evidence="3">
    <location>
        <begin position="30"/>
        <end position="231"/>
    </location>
</feature>
<dbReference type="Pfam" id="PF02140">
    <property type="entry name" value="SUEL_Lectin"/>
    <property type="match status" value="2"/>
</dbReference>
<evidence type="ECO:0000256" key="1">
    <source>
        <dbReference type="ARBA" id="ARBA00022734"/>
    </source>
</evidence>
<dbReference type="CDD" id="cd22835">
    <property type="entry name" value="Gal_Rha_Lectin_SML_rpt2"/>
    <property type="match status" value="1"/>
</dbReference>
<sequence>MMLCSRPCAALLLAAACLLMNAGFSRVHSSEIRLEDLSSVRETACEGSVATLECGHGQDIHVVSANYGRLDKSTCSDGKSDFSVRNTECSGPADLVATRCNGKTSCTIEASNSVFGDPCGGTYKYLEVSYICENHVIICENDLAQLQCDDPERINVLSANYGRHDSTTCSEGRPVSDLMRTDCSMDTDSTISADCSGAHTCYIVANNDWLGGDPCSDTFKYLEVTYACQHE</sequence>
<dbReference type="SMR" id="Q4LE01"/>
<dbReference type="PROSITE" id="PS50228">
    <property type="entry name" value="SUEL_LECTIN"/>
    <property type="match status" value="2"/>
</dbReference>